<keyword evidence="3" id="KW-0010">Activator</keyword>
<dbReference type="Pfam" id="PF12833">
    <property type="entry name" value="HTH_18"/>
    <property type="match status" value="1"/>
</dbReference>
<keyword evidence="4" id="KW-0804">Transcription</keyword>
<dbReference type="PRINTS" id="PR00032">
    <property type="entry name" value="HTHARAC"/>
</dbReference>
<organism evidence="6 7">
    <name type="scientific">Nocardia vermiculata</name>
    <dbReference type="NCBI Taxonomy" id="257274"/>
    <lineage>
        <taxon>Bacteria</taxon>
        <taxon>Bacillati</taxon>
        <taxon>Actinomycetota</taxon>
        <taxon>Actinomycetes</taxon>
        <taxon>Mycobacteriales</taxon>
        <taxon>Nocardiaceae</taxon>
        <taxon>Nocardia</taxon>
    </lineage>
</organism>
<accession>A0A846Y9N5</accession>
<dbReference type="InterPro" id="IPR003313">
    <property type="entry name" value="AraC-bd"/>
</dbReference>
<gene>
    <name evidence="6" type="ORF">HGA08_30160</name>
</gene>
<sequence length="284" mass="31126">MRHRDETVDSSRLTAVPKAEFWREDSLPFLESRRACRTVSCYKPHAHDAVSIGAVDEGHSIFTGASDGPVLLTAKSLVVIPAYRVHACNPVEGRWSYQMLHVDRRWLAESLPELAAAADRPARPARVITETGRYAAFCRLNEVLFSATAPREKEELLVTVLGDILTAPAHLIAGSATGGSGRTIAPILERLRASTMQVSLGDLAVDTGLSRFQLVRRFRAATGLPPIAWQINERVIAARSRLRAGDDLAEVANDLGFADQSHFHRVFKSHTGVTPGEYRAGITR</sequence>
<feature type="domain" description="HTH araC/xylS-type" evidence="5">
    <location>
        <begin position="181"/>
        <end position="281"/>
    </location>
</feature>
<name>A0A846Y9N5_9NOCA</name>
<dbReference type="Proteomes" id="UP000565711">
    <property type="component" value="Unassembled WGS sequence"/>
</dbReference>
<dbReference type="PROSITE" id="PS01124">
    <property type="entry name" value="HTH_ARAC_FAMILY_2"/>
    <property type="match status" value="1"/>
</dbReference>
<dbReference type="SMART" id="SM00342">
    <property type="entry name" value="HTH_ARAC"/>
    <property type="match status" value="1"/>
</dbReference>
<evidence type="ECO:0000256" key="3">
    <source>
        <dbReference type="ARBA" id="ARBA00023159"/>
    </source>
</evidence>
<evidence type="ECO:0000256" key="4">
    <source>
        <dbReference type="ARBA" id="ARBA00023163"/>
    </source>
</evidence>
<evidence type="ECO:0000256" key="2">
    <source>
        <dbReference type="ARBA" id="ARBA00023125"/>
    </source>
</evidence>
<dbReference type="InterPro" id="IPR018062">
    <property type="entry name" value="HTH_AraC-typ_CS"/>
</dbReference>
<reference evidence="6 7" key="1">
    <citation type="submission" date="2020-04" db="EMBL/GenBank/DDBJ databases">
        <title>MicrobeNet Type strains.</title>
        <authorList>
            <person name="Nicholson A.C."/>
        </authorList>
    </citation>
    <scope>NUCLEOTIDE SEQUENCE [LARGE SCALE GENOMIC DNA]</scope>
    <source>
        <strain evidence="6 7">JCM 12354</strain>
    </source>
</reference>
<keyword evidence="7" id="KW-1185">Reference proteome</keyword>
<dbReference type="InterPro" id="IPR050204">
    <property type="entry name" value="AraC_XylS_family_regulators"/>
</dbReference>
<dbReference type="InterPro" id="IPR020449">
    <property type="entry name" value="Tscrpt_reg_AraC-type_HTH"/>
</dbReference>
<dbReference type="SUPFAM" id="SSF51215">
    <property type="entry name" value="Regulatory protein AraC"/>
    <property type="match status" value="1"/>
</dbReference>
<dbReference type="PROSITE" id="PS00041">
    <property type="entry name" value="HTH_ARAC_FAMILY_1"/>
    <property type="match status" value="1"/>
</dbReference>
<dbReference type="InterPro" id="IPR037923">
    <property type="entry name" value="HTH-like"/>
</dbReference>
<dbReference type="GO" id="GO:0043565">
    <property type="term" value="F:sequence-specific DNA binding"/>
    <property type="evidence" value="ECO:0007669"/>
    <property type="project" value="InterPro"/>
</dbReference>
<dbReference type="EMBL" id="JAAXOP010000030">
    <property type="protein sequence ID" value="NKY54451.1"/>
    <property type="molecule type" value="Genomic_DNA"/>
</dbReference>
<protein>
    <submittedName>
        <fullName evidence="6">AraC family transcriptional regulator</fullName>
    </submittedName>
</protein>
<evidence type="ECO:0000259" key="5">
    <source>
        <dbReference type="PROSITE" id="PS01124"/>
    </source>
</evidence>
<dbReference type="PANTHER" id="PTHR46796">
    <property type="entry name" value="HTH-TYPE TRANSCRIPTIONAL ACTIVATOR RHAS-RELATED"/>
    <property type="match status" value="1"/>
</dbReference>
<dbReference type="InterPro" id="IPR009057">
    <property type="entry name" value="Homeodomain-like_sf"/>
</dbReference>
<keyword evidence="2" id="KW-0238">DNA-binding</keyword>
<comment type="caution">
    <text evidence="6">The sequence shown here is derived from an EMBL/GenBank/DDBJ whole genome shotgun (WGS) entry which is preliminary data.</text>
</comment>
<dbReference type="GO" id="GO:0003700">
    <property type="term" value="F:DNA-binding transcription factor activity"/>
    <property type="evidence" value="ECO:0007669"/>
    <property type="project" value="InterPro"/>
</dbReference>
<dbReference type="AlphaFoldDB" id="A0A846Y9N5"/>
<dbReference type="InterPro" id="IPR018060">
    <property type="entry name" value="HTH_AraC"/>
</dbReference>
<evidence type="ECO:0000313" key="6">
    <source>
        <dbReference type="EMBL" id="NKY54451.1"/>
    </source>
</evidence>
<proteinExistence type="predicted"/>
<keyword evidence="1" id="KW-0805">Transcription regulation</keyword>
<evidence type="ECO:0000313" key="7">
    <source>
        <dbReference type="Proteomes" id="UP000565711"/>
    </source>
</evidence>
<dbReference type="Gene3D" id="1.10.10.60">
    <property type="entry name" value="Homeodomain-like"/>
    <property type="match status" value="1"/>
</dbReference>
<dbReference type="Pfam" id="PF02311">
    <property type="entry name" value="AraC_binding"/>
    <property type="match status" value="1"/>
</dbReference>
<dbReference type="SUPFAM" id="SSF46689">
    <property type="entry name" value="Homeodomain-like"/>
    <property type="match status" value="1"/>
</dbReference>
<evidence type="ECO:0000256" key="1">
    <source>
        <dbReference type="ARBA" id="ARBA00023015"/>
    </source>
</evidence>